<organism evidence="3 4">
    <name type="scientific">Drosophila gunungcola</name>
    <name type="common">fruit fly</name>
    <dbReference type="NCBI Taxonomy" id="103775"/>
    <lineage>
        <taxon>Eukaryota</taxon>
        <taxon>Metazoa</taxon>
        <taxon>Ecdysozoa</taxon>
        <taxon>Arthropoda</taxon>
        <taxon>Hexapoda</taxon>
        <taxon>Insecta</taxon>
        <taxon>Pterygota</taxon>
        <taxon>Neoptera</taxon>
        <taxon>Endopterygota</taxon>
        <taxon>Diptera</taxon>
        <taxon>Brachycera</taxon>
        <taxon>Muscomorpha</taxon>
        <taxon>Ephydroidea</taxon>
        <taxon>Drosophilidae</taxon>
        <taxon>Drosophila</taxon>
        <taxon>Sophophora</taxon>
    </lineage>
</organism>
<dbReference type="SUPFAM" id="SSF57362">
    <property type="entry name" value="BPTI-like"/>
    <property type="match status" value="1"/>
</dbReference>
<dbReference type="AlphaFoldDB" id="A0A9P9YS63"/>
<dbReference type="GO" id="GO:0004867">
    <property type="term" value="F:serine-type endopeptidase inhibitor activity"/>
    <property type="evidence" value="ECO:0007669"/>
    <property type="project" value="InterPro"/>
</dbReference>
<evidence type="ECO:0000259" key="2">
    <source>
        <dbReference type="Pfam" id="PF00014"/>
    </source>
</evidence>
<feature type="signal peptide" evidence="1">
    <location>
        <begin position="1"/>
        <end position="18"/>
    </location>
</feature>
<protein>
    <recommendedName>
        <fullName evidence="2">BPTI/Kunitz inhibitor domain-containing protein</fullName>
    </recommendedName>
</protein>
<sequence>MQIIFIICLIFIPFGCDSALKDATCGFSYRGVGLCKMLITKIVYIPIENKCRVVHITGCSATGTFFSSVKACEAKCKK</sequence>
<comment type="caution">
    <text evidence="3">The sequence shown here is derived from an EMBL/GenBank/DDBJ whole genome shotgun (WGS) entry which is preliminary data.</text>
</comment>
<dbReference type="Pfam" id="PF00014">
    <property type="entry name" value="Kunitz_BPTI"/>
    <property type="match status" value="1"/>
</dbReference>
<reference evidence="3" key="1">
    <citation type="journal article" date="2023" name="Genome Biol. Evol.">
        <title>Long-read-based Genome Assembly of Drosophila gunungcola Reveals Fewer Chemosensory Genes in Flower-breeding Species.</title>
        <authorList>
            <person name="Negi A."/>
            <person name="Liao B.Y."/>
            <person name="Yeh S.D."/>
        </authorList>
    </citation>
    <scope>NUCLEOTIDE SEQUENCE</scope>
    <source>
        <strain evidence="3">Sukarami</strain>
    </source>
</reference>
<evidence type="ECO:0000313" key="3">
    <source>
        <dbReference type="EMBL" id="KAI8042175.1"/>
    </source>
</evidence>
<dbReference type="OrthoDB" id="7818317at2759"/>
<feature type="domain" description="BPTI/Kunitz inhibitor" evidence="2">
    <location>
        <begin position="32"/>
        <end position="77"/>
    </location>
</feature>
<dbReference type="Proteomes" id="UP001059596">
    <property type="component" value="Unassembled WGS sequence"/>
</dbReference>
<evidence type="ECO:0000256" key="1">
    <source>
        <dbReference type="SAM" id="SignalP"/>
    </source>
</evidence>
<dbReference type="InterPro" id="IPR002223">
    <property type="entry name" value="Kunitz_BPTI"/>
</dbReference>
<name>A0A9P9YS63_9MUSC</name>
<feature type="chain" id="PRO_5040260581" description="BPTI/Kunitz inhibitor domain-containing protein" evidence="1">
    <location>
        <begin position="19"/>
        <end position="78"/>
    </location>
</feature>
<keyword evidence="1" id="KW-0732">Signal</keyword>
<proteinExistence type="predicted"/>
<dbReference type="InterPro" id="IPR036880">
    <property type="entry name" value="Kunitz_BPTI_sf"/>
</dbReference>
<dbReference type="Gene3D" id="4.10.410.10">
    <property type="entry name" value="Pancreatic trypsin inhibitor Kunitz domain"/>
    <property type="match status" value="1"/>
</dbReference>
<evidence type="ECO:0000313" key="4">
    <source>
        <dbReference type="Proteomes" id="UP001059596"/>
    </source>
</evidence>
<dbReference type="EMBL" id="JAMKOV010000002">
    <property type="protein sequence ID" value="KAI8042175.1"/>
    <property type="molecule type" value="Genomic_DNA"/>
</dbReference>
<gene>
    <name evidence="3" type="ORF">M5D96_003477</name>
</gene>
<keyword evidence="4" id="KW-1185">Reference proteome</keyword>
<accession>A0A9P9YS63</accession>